<dbReference type="AlphaFoldDB" id="A0A2G3DYT2"/>
<reference evidence="1 2" key="1">
    <citation type="submission" date="2017-10" db="EMBL/GenBank/DDBJ databases">
        <title>Resolving the taxonomy of Roseburia spp., Eubacterium rectale and Agathobacter spp. through phylogenomic analysis.</title>
        <authorList>
            <person name="Sheridan P.O."/>
            <person name="Walker A.W."/>
            <person name="Duncan S.H."/>
            <person name="Scott K.P."/>
            <person name="Toole P.W.O."/>
            <person name="Luis P."/>
            <person name="Flint H.J."/>
        </authorList>
    </citation>
    <scope>NUCLEOTIDE SEQUENCE [LARGE SCALE GENOMIC DNA]</scope>
    <source>
        <strain evidence="1 2">JK626</strain>
    </source>
</reference>
<organism evidence="1 2">
    <name type="scientific">Pseudobutyrivibrio ruminis</name>
    <dbReference type="NCBI Taxonomy" id="46206"/>
    <lineage>
        <taxon>Bacteria</taxon>
        <taxon>Bacillati</taxon>
        <taxon>Bacillota</taxon>
        <taxon>Clostridia</taxon>
        <taxon>Lachnospirales</taxon>
        <taxon>Lachnospiraceae</taxon>
        <taxon>Pseudobutyrivibrio</taxon>
    </lineage>
</organism>
<gene>
    <name evidence="1" type="ORF">CSX01_01115</name>
</gene>
<dbReference type="Proteomes" id="UP000225889">
    <property type="component" value="Unassembled WGS sequence"/>
</dbReference>
<comment type="caution">
    <text evidence="1">The sequence shown here is derived from an EMBL/GenBank/DDBJ whole genome shotgun (WGS) entry which is preliminary data.</text>
</comment>
<evidence type="ECO:0000313" key="1">
    <source>
        <dbReference type="EMBL" id="PHU36139.1"/>
    </source>
</evidence>
<sequence length="350" mass="41684">MNLKDKNILIIMPEFYSFQTNLKDELESRGAHVKFYDEEPKKTKFLILKNMESIFHKKDVFGKFNRQLTNQIIAEKPTEGYDYFLVIRGNVLSEETIITIKERALKNGAKTIYYTWDPVEYVRHKGKLGLLFDKRYDFDSVDVRNTDMGYELLPLFYTDEFDAADWQKPDEYLYDYVSVSAFFPYRYRYLKAFKKANPDKKLLFKLYLSPVVYWGKKIKDPKLVKNLDMDIITFKPYTHDEMRQQCMETRAILDLTQEHQQGLTMRTLETVGAKKKLVTNNTYISEYDFYNEADYVIMSDLSAKADEAERTGDYSAFILPDDEWLRKQYQENEEIRKNYSIHAFIDKIFA</sequence>
<dbReference type="EMBL" id="PDYF01000006">
    <property type="protein sequence ID" value="PHU36139.1"/>
    <property type="molecule type" value="Genomic_DNA"/>
</dbReference>
<proteinExistence type="predicted"/>
<name>A0A2G3DYT2_9FIRM</name>
<evidence type="ECO:0008006" key="3">
    <source>
        <dbReference type="Google" id="ProtNLM"/>
    </source>
</evidence>
<dbReference type="RefSeq" id="WP_099391121.1">
    <property type="nucleotide sequence ID" value="NZ_PDYF01000006.1"/>
</dbReference>
<accession>A0A2G3DYT2</accession>
<reference evidence="1 2" key="2">
    <citation type="submission" date="2017-10" db="EMBL/GenBank/DDBJ databases">
        <authorList>
            <person name="Banno H."/>
            <person name="Chua N.-H."/>
        </authorList>
    </citation>
    <scope>NUCLEOTIDE SEQUENCE [LARGE SCALE GENOMIC DNA]</scope>
    <source>
        <strain evidence="1 2">JK626</strain>
    </source>
</reference>
<protein>
    <recommendedName>
        <fullName evidence="3">Lipopolysaccharide biosynthesis protein</fullName>
    </recommendedName>
</protein>
<evidence type="ECO:0000313" key="2">
    <source>
        <dbReference type="Proteomes" id="UP000225889"/>
    </source>
</evidence>